<dbReference type="Gene3D" id="1.10.238.260">
    <property type="match status" value="1"/>
</dbReference>
<dbReference type="RefSeq" id="WP_244282154.1">
    <property type="nucleotide sequence ID" value="NZ_FUZT01000010.1"/>
</dbReference>
<name>A0A1T5M4J2_9FIRM</name>
<accession>A0A1T5M4J2</accession>
<dbReference type="InterPro" id="IPR036230">
    <property type="entry name" value="LeuA_allosteric_dom_sf"/>
</dbReference>
<comment type="catalytic activity">
    <reaction evidence="7">
        <text>pyruvate + acetyl-CoA + H2O = (3R)-citramalate + CoA + H(+)</text>
        <dbReference type="Rhea" id="RHEA:19045"/>
        <dbReference type="ChEBI" id="CHEBI:15361"/>
        <dbReference type="ChEBI" id="CHEBI:15377"/>
        <dbReference type="ChEBI" id="CHEBI:15378"/>
        <dbReference type="ChEBI" id="CHEBI:30934"/>
        <dbReference type="ChEBI" id="CHEBI:57287"/>
        <dbReference type="ChEBI" id="CHEBI:57288"/>
        <dbReference type="EC" id="2.3.3.21"/>
    </reaction>
</comment>
<dbReference type="Gene3D" id="3.30.160.270">
    <property type="match status" value="1"/>
</dbReference>
<dbReference type="PROSITE" id="PS50991">
    <property type="entry name" value="PYR_CT"/>
    <property type="match status" value="1"/>
</dbReference>
<keyword evidence="6" id="KW-0100">Branched-chain amino acid biosynthesis</keyword>
<evidence type="ECO:0000256" key="5">
    <source>
        <dbReference type="ARBA" id="ARBA00022679"/>
    </source>
</evidence>
<dbReference type="InterPro" id="IPR005675">
    <property type="entry name" value="Citramal_synthase"/>
</dbReference>
<proteinExistence type="inferred from homology"/>
<feature type="domain" description="Pyruvate carboxyltransferase" evidence="10">
    <location>
        <begin position="5"/>
        <end position="267"/>
    </location>
</feature>
<keyword evidence="5 9" id="KW-0808">Transferase</keyword>
<evidence type="ECO:0000313" key="12">
    <source>
        <dbReference type="Proteomes" id="UP000190285"/>
    </source>
</evidence>
<dbReference type="UniPathway" id="UPA00047">
    <property type="reaction ID" value="UER00066"/>
</dbReference>
<organism evidence="11 12">
    <name type="scientific">Maledivibacter halophilus</name>
    <dbReference type="NCBI Taxonomy" id="36842"/>
    <lineage>
        <taxon>Bacteria</taxon>
        <taxon>Bacillati</taxon>
        <taxon>Bacillota</taxon>
        <taxon>Clostridia</taxon>
        <taxon>Peptostreptococcales</taxon>
        <taxon>Caminicellaceae</taxon>
        <taxon>Maledivibacter</taxon>
    </lineage>
</organism>
<protein>
    <recommendedName>
        <fullName evidence="8">Citramalate synthase</fullName>
        <ecNumber evidence="8">2.3.3.21</ecNumber>
    </recommendedName>
</protein>
<evidence type="ECO:0000256" key="3">
    <source>
        <dbReference type="ARBA" id="ARBA00022605"/>
    </source>
</evidence>
<dbReference type="EC" id="2.3.3.21" evidence="8"/>
<evidence type="ECO:0000256" key="4">
    <source>
        <dbReference type="ARBA" id="ARBA00022624"/>
    </source>
</evidence>
<dbReference type="InterPro" id="IPR013709">
    <property type="entry name" value="2-isopropylmalate_synth_dimer"/>
</dbReference>
<evidence type="ECO:0000256" key="6">
    <source>
        <dbReference type="ARBA" id="ARBA00023304"/>
    </source>
</evidence>
<keyword evidence="3" id="KW-0028">Amino-acid biosynthesis</keyword>
<dbReference type="PROSITE" id="PS00815">
    <property type="entry name" value="AIPM_HOMOCIT_SYNTH_1"/>
    <property type="match status" value="1"/>
</dbReference>
<dbReference type="EMBL" id="FUZT01000010">
    <property type="protein sequence ID" value="SKC83152.1"/>
    <property type="molecule type" value="Genomic_DNA"/>
</dbReference>
<dbReference type="Pfam" id="PF08502">
    <property type="entry name" value="LeuA_dimer"/>
    <property type="match status" value="1"/>
</dbReference>
<dbReference type="SMART" id="SM00917">
    <property type="entry name" value="LeuA_dimer"/>
    <property type="match status" value="1"/>
</dbReference>
<evidence type="ECO:0000256" key="9">
    <source>
        <dbReference type="RuleBase" id="RU003523"/>
    </source>
</evidence>
<dbReference type="InterPro" id="IPR000891">
    <property type="entry name" value="PYR_CT"/>
</dbReference>
<dbReference type="PANTHER" id="PTHR43538">
    <property type="entry name" value="ALPHA-IPM SYNTHASE/HOMOCITRATE SYNTHASE"/>
    <property type="match status" value="1"/>
</dbReference>
<dbReference type="Proteomes" id="UP000190285">
    <property type="component" value="Unassembled WGS sequence"/>
</dbReference>
<comment type="pathway">
    <text evidence="1">Amino-acid biosynthesis; L-isoleucine biosynthesis; 2-oxobutanoate from pyruvate: step 1/3.</text>
</comment>
<dbReference type="PROSITE" id="PS00816">
    <property type="entry name" value="AIPM_HOMOCIT_SYNTH_2"/>
    <property type="match status" value="1"/>
</dbReference>
<evidence type="ECO:0000256" key="7">
    <source>
        <dbReference type="ARBA" id="ARBA00048263"/>
    </source>
</evidence>
<dbReference type="STRING" id="36842.SAMN02194393_03830"/>
<dbReference type="CDD" id="cd07941">
    <property type="entry name" value="DRE_TIM_LeuA3"/>
    <property type="match status" value="1"/>
</dbReference>
<dbReference type="InterPro" id="IPR013785">
    <property type="entry name" value="Aldolase_TIM"/>
</dbReference>
<sequence>MNKNIKIFDSTLRDGAQGEGISFSVSDKLKIVKALDNLGVTYIEAGNPGSNIKDLEFFEKLKSIKLETSKIVAFGSTRRKNISTQEDTNITSLLEAETPTIAIFGKSWDFHVTDIIKTSLNENLKMINDTITFFKEKGKEVIFDAEHFFDGYKSNPDYALKALASAVDAGADAIVLCDTNGGVFPQEIYEITQKVCELFNVEVGIHCHNDCGMAVANSIMGVKAGAVHVQGTYIGFGERCGNANLSTIIPNLQLKMKLSCIPHKQVKNITSTARYISEISNLKLINGMPYVGNGAFAHKGGMHVDGVAKASHSFEHISPEIVGNKRRFLMSEVSGKSTVLPLIKKVDSTISKNSPETQSIIDKLKELEHMGYQYEGAEASFELVIRKLLNKYVSPFKIDSFKTIGEHSIIGGNFTASSIIKVIVDKKEEITAEQGNGPVNALNKSLKKALEVFYPELKEVHLTDYKVRVLDAENATSAKVRVLIESTDGKKTWTTIGVSTDIIEASLLALKDSIEYKLMM</sequence>
<dbReference type="Gene3D" id="3.20.20.70">
    <property type="entry name" value="Aldolase class I"/>
    <property type="match status" value="1"/>
</dbReference>
<comment type="similarity">
    <text evidence="2 9">Belongs to the alpha-IPM synthase/homocitrate synthase family.</text>
</comment>
<dbReference type="GO" id="GO:0003852">
    <property type="term" value="F:2-isopropylmalate synthase activity"/>
    <property type="evidence" value="ECO:0007669"/>
    <property type="project" value="InterPro"/>
</dbReference>
<reference evidence="11 12" key="1">
    <citation type="submission" date="2017-02" db="EMBL/GenBank/DDBJ databases">
        <authorList>
            <person name="Peterson S.W."/>
        </authorList>
    </citation>
    <scope>NUCLEOTIDE SEQUENCE [LARGE SCALE GENOMIC DNA]</scope>
    <source>
        <strain evidence="11 12">M1</strain>
    </source>
</reference>
<evidence type="ECO:0000256" key="1">
    <source>
        <dbReference type="ARBA" id="ARBA00004743"/>
    </source>
</evidence>
<keyword evidence="4" id="KW-0412">Isoleucine biosynthesis</keyword>
<evidence type="ECO:0000256" key="8">
    <source>
        <dbReference type="NCBIfam" id="TIGR00977"/>
    </source>
</evidence>
<dbReference type="AlphaFoldDB" id="A0A1T5M4J2"/>
<dbReference type="PANTHER" id="PTHR43538:SF1">
    <property type="entry name" value="(R)-CITRAMALATE SYNTHASE"/>
    <property type="match status" value="1"/>
</dbReference>
<keyword evidence="12" id="KW-1185">Reference proteome</keyword>
<evidence type="ECO:0000259" key="10">
    <source>
        <dbReference type="PROSITE" id="PS50991"/>
    </source>
</evidence>
<dbReference type="InterPro" id="IPR054691">
    <property type="entry name" value="LeuA/HCS_post-cat"/>
</dbReference>
<dbReference type="GO" id="GO:0009098">
    <property type="term" value="P:L-leucine biosynthetic process"/>
    <property type="evidence" value="ECO:0007669"/>
    <property type="project" value="InterPro"/>
</dbReference>
<gene>
    <name evidence="11" type="ORF">SAMN02194393_03830</name>
</gene>
<dbReference type="Pfam" id="PF22617">
    <property type="entry name" value="HCS_D2"/>
    <property type="match status" value="1"/>
</dbReference>
<dbReference type="GO" id="GO:0043714">
    <property type="term" value="F:(R)-citramalate synthase activity"/>
    <property type="evidence" value="ECO:0007669"/>
    <property type="project" value="UniProtKB-UniRule"/>
</dbReference>
<dbReference type="GO" id="GO:0009097">
    <property type="term" value="P:isoleucine biosynthetic process"/>
    <property type="evidence" value="ECO:0007669"/>
    <property type="project" value="UniProtKB-UniRule"/>
</dbReference>
<evidence type="ECO:0000256" key="2">
    <source>
        <dbReference type="ARBA" id="ARBA00006154"/>
    </source>
</evidence>
<dbReference type="SUPFAM" id="SSF51569">
    <property type="entry name" value="Aldolase"/>
    <property type="match status" value="1"/>
</dbReference>
<dbReference type="Pfam" id="PF00682">
    <property type="entry name" value="HMGL-like"/>
    <property type="match status" value="1"/>
</dbReference>
<dbReference type="SUPFAM" id="SSF110921">
    <property type="entry name" value="2-isopropylmalate synthase LeuA, allosteric (dimerisation) domain"/>
    <property type="match status" value="1"/>
</dbReference>
<evidence type="ECO:0000313" key="11">
    <source>
        <dbReference type="EMBL" id="SKC83152.1"/>
    </source>
</evidence>
<dbReference type="InterPro" id="IPR002034">
    <property type="entry name" value="AIPM/Hcit_synth_CS"/>
</dbReference>
<dbReference type="NCBIfam" id="TIGR00977">
    <property type="entry name" value="citramal_synth"/>
    <property type="match status" value="1"/>
</dbReference>